<dbReference type="EMBL" id="QRMS01000003">
    <property type="protein sequence ID" value="RHJ87226.1"/>
    <property type="molecule type" value="Genomic_DNA"/>
</dbReference>
<keyword evidence="5" id="KW-1185">Reference proteome</keyword>
<evidence type="ECO:0000259" key="3">
    <source>
        <dbReference type="Pfam" id="PF03447"/>
    </source>
</evidence>
<dbReference type="STRING" id="1776384.GCA_900086585_00693"/>
<protein>
    <submittedName>
        <fullName evidence="4">DUF108 domain-containing protein</fullName>
    </submittedName>
</protein>
<dbReference type="AlphaFoldDB" id="A0A415E0S6"/>
<evidence type="ECO:0000313" key="5">
    <source>
        <dbReference type="Proteomes" id="UP000284841"/>
    </source>
</evidence>
<dbReference type="InterPro" id="IPR036291">
    <property type="entry name" value="NAD(P)-bd_dom_sf"/>
</dbReference>
<comment type="similarity">
    <text evidence="1">Belongs to the L-aspartate dehydrogenase family.</text>
</comment>
<dbReference type="InterPro" id="IPR005106">
    <property type="entry name" value="Asp/hSer_DH_NAD-bd"/>
</dbReference>
<dbReference type="PANTHER" id="PTHR31873">
    <property type="entry name" value="L-ASPARTATE DEHYDROGENASE-RELATED"/>
    <property type="match status" value="1"/>
</dbReference>
<dbReference type="Pfam" id="PF03447">
    <property type="entry name" value="NAD_binding_3"/>
    <property type="match status" value="1"/>
</dbReference>
<evidence type="ECO:0000256" key="1">
    <source>
        <dbReference type="ARBA" id="ARBA00008331"/>
    </source>
</evidence>
<dbReference type="OrthoDB" id="1906017at2"/>
<dbReference type="GO" id="GO:0033735">
    <property type="term" value="F:aspartate dehydrogenase [NAD(P)+] activity"/>
    <property type="evidence" value="ECO:0007669"/>
    <property type="project" value="InterPro"/>
</dbReference>
<dbReference type="RefSeq" id="WP_118335774.1">
    <property type="nucleotide sequence ID" value="NZ_AP025567.1"/>
</dbReference>
<evidence type="ECO:0000259" key="2">
    <source>
        <dbReference type="Pfam" id="PF01958"/>
    </source>
</evidence>
<dbReference type="GO" id="GO:0050661">
    <property type="term" value="F:NADP binding"/>
    <property type="evidence" value="ECO:0007669"/>
    <property type="project" value="InterPro"/>
</dbReference>
<dbReference type="GO" id="GO:0009435">
    <property type="term" value="P:NAD+ biosynthetic process"/>
    <property type="evidence" value="ECO:0007669"/>
    <property type="project" value="InterPro"/>
</dbReference>
<dbReference type="Proteomes" id="UP000284841">
    <property type="component" value="Unassembled WGS sequence"/>
</dbReference>
<evidence type="ECO:0000313" key="4">
    <source>
        <dbReference type="EMBL" id="RHJ87226.1"/>
    </source>
</evidence>
<dbReference type="PANTHER" id="PTHR31873:SF6">
    <property type="entry name" value="ASPARTATE DEHYDROGENASE DOMAIN-CONTAINING PROTEIN"/>
    <property type="match status" value="1"/>
</dbReference>
<feature type="domain" description="Aspartate dehydrogenase" evidence="2">
    <location>
        <begin position="172"/>
        <end position="241"/>
    </location>
</feature>
<name>A0A415E0S6_9FIRM</name>
<dbReference type="Gene3D" id="3.40.50.720">
    <property type="entry name" value="NAD(P)-binding Rossmann-like Domain"/>
    <property type="match status" value="1"/>
</dbReference>
<accession>A0A415E0S6</accession>
<gene>
    <name evidence="4" type="ORF">DW099_11025</name>
</gene>
<dbReference type="SUPFAM" id="SSF51735">
    <property type="entry name" value="NAD(P)-binding Rossmann-fold domains"/>
    <property type="match status" value="1"/>
</dbReference>
<dbReference type="InterPro" id="IPR002811">
    <property type="entry name" value="Asp_DH"/>
</dbReference>
<proteinExistence type="inferred from homology"/>
<reference evidence="4 5" key="1">
    <citation type="submission" date="2018-08" db="EMBL/GenBank/DDBJ databases">
        <title>A genome reference for cultivated species of the human gut microbiota.</title>
        <authorList>
            <person name="Zou Y."/>
            <person name="Xue W."/>
            <person name="Luo G."/>
        </authorList>
    </citation>
    <scope>NUCLEOTIDE SEQUENCE [LARGE SCALE GENOMIC DNA]</scope>
    <source>
        <strain evidence="4 5">AM07-24</strain>
    </source>
</reference>
<dbReference type="Gene3D" id="3.30.360.10">
    <property type="entry name" value="Dihydrodipicolinate Reductase, domain 2"/>
    <property type="match status" value="1"/>
</dbReference>
<dbReference type="Pfam" id="PF01958">
    <property type="entry name" value="Asp_DH_C"/>
    <property type="match status" value="1"/>
</dbReference>
<sequence>MIKKKFAIIGDGFLAANVADAYAHGKMPNYELTCILGRIDERLDELSTKCNCKAVKTLDALLATEPEIVAEMAAVEAVQEYCIDVLKSGVSFMALSIGAFADSHFYETAKEAASENNVKIYFSSGTIGAFDAMQSITLIGGAKAELTLNRWAGSYKDTPVYKPEIEATGVKDTLFEGTAAEAIQLLPRMINIGVATSLATIGPENTYIKITGDPDMPHNDDDVNIRVHSEHIDMKFKIYSKNQILTGWSVVSFLNNLASPVYFY</sequence>
<dbReference type="SUPFAM" id="SSF55347">
    <property type="entry name" value="Glyceraldehyde-3-phosphate dehydrogenase-like, C-terminal domain"/>
    <property type="match status" value="1"/>
</dbReference>
<feature type="domain" description="Aspartate/homoserine dehydrogenase NAD-binding" evidence="3">
    <location>
        <begin position="12"/>
        <end position="122"/>
    </location>
</feature>
<comment type="caution">
    <text evidence="4">The sequence shown here is derived from an EMBL/GenBank/DDBJ whole genome shotgun (WGS) entry which is preliminary data.</text>
</comment>
<organism evidence="4 5">
    <name type="scientific">Emergencia timonensis</name>
    <dbReference type="NCBI Taxonomy" id="1776384"/>
    <lineage>
        <taxon>Bacteria</taxon>
        <taxon>Bacillati</taxon>
        <taxon>Bacillota</taxon>
        <taxon>Clostridia</taxon>
        <taxon>Peptostreptococcales</taxon>
        <taxon>Anaerovoracaceae</taxon>
        <taxon>Emergencia</taxon>
    </lineage>
</organism>